<feature type="transmembrane region" description="Helical" evidence="2">
    <location>
        <begin position="177"/>
        <end position="197"/>
    </location>
</feature>
<dbReference type="Proteomes" id="UP000553963">
    <property type="component" value="Unassembled WGS sequence"/>
</dbReference>
<keyword evidence="2" id="KW-1133">Transmembrane helix</keyword>
<dbReference type="Pfam" id="PF09490">
    <property type="entry name" value="CbtA"/>
    <property type="match status" value="1"/>
</dbReference>
<accession>A0A840ALR3</accession>
<evidence type="ECO:0000313" key="3">
    <source>
        <dbReference type="EMBL" id="MBB3929406.1"/>
    </source>
</evidence>
<dbReference type="EMBL" id="JACIDS010000001">
    <property type="protein sequence ID" value="MBB3929406.1"/>
    <property type="molecule type" value="Genomic_DNA"/>
</dbReference>
<sequence>MLKSIIVSAFGAGLLAGALLTAVQFVTTEPLILAGEVYEKAADAAPAPAATHEHADASAPAEAEHHHEEGAWEPADGFERSAYTLIANLLMGVAVSAVLLGAMTLRGGRIDAKTGLLWGVAGFFAASLLPSLGLSPELPGTAAAEIGSRQMWWLGTVGASAAGLALVLLAKPWWSKALGLLLAIVPHVIGAPEPPTLEAAYPAVLGAEFVVASLVVSALLWSVSGLSAGWLFNRLSGRA</sequence>
<dbReference type="InterPro" id="IPR012666">
    <property type="entry name" value="CbtA_put"/>
</dbReference>
<reference evidence="3 4" key="1">
    <citation type="submission" date="2020-08" db="EMBL/GenBank/DDBJ databases">
        <title>Genomic Encyclopedia of Type Strains, Phase IV (KMG-IV): sequencing the most valuable type-strain genomes for metagenomic binning, comparative biology and taxonomic classification.</title>
        <authorList>
            <person name="Goeker M."/>
        </authorList>
    </citation>
    <scope>NUCLEOTIDE SEQUENCE [LARGE SCALE GENOMIC DNA]</scope>
    <source>
        <strain evidence="3 4">DSM 25966</strain>
    </source>
</reference>
<protein>
    <submittedName>
        <fullName evidence="3">Cobalt transporter subunit CbtA</fullName>
    </submittedName>
</protein>
<keyword evidence="2" id="KW-0812">Transmembrane</keyword>
<feature type="transmembrane region" description="Helical" evidence="2">
    <location>
        <begin position="152"/>
        <end position="170"/>
    </location>
</feature>
<feature type="transmembrane region" description="Helical" evidence="2">
    <location>
        <begin position="115"/>
        <end position="132"/>
    </location>
</feature>
<evidence type="ECO:0000313" key="4">
    <source>
        <dbReference type="Proteomes" id="UP000553963"/>
    </source>
</evidence>
<keyword evidence="2" id="KW-0472">Membrane</keyword>
<comment type="caution">
    <text evidence="3">The sequence shown here is derived from an EMBL/GenBank/DDBJ whole genome shotgun (WGS) entry which is preliminary data.</text>
</comment>
<dbReference type="AlphaFoldDB" id="A0A840ALR3"/>
<evidence type="ECO:0000256" key="2">
    <source>
        <dbReference type="SAM" id="Phobius"/>
    </source>
</evidence>
<dbReference type="NCBIfam" id="TIGR02458">
    <property type="entry name" value="CbtA"/>
    <property type="match status" value="1"/>
</dbReference>
<keyword evidence="4" id="KW-1185">Reference proteome</keyword>
<evidence type="ECO:0000256" key="1">
    <source>
        <dbReference type="SAM" id="MobiDB-lite"/>
    </source>
</evidence>
<feature type="transmembrane region" description="Helical" evidence="2">
    <location>
        <begin position="82"/>
        <end position="103"/>
    </location>
</feature>
<name>A0A840ALR3_9HYPH</name>
<feature type="compositionally biased region" description="Basic and acidic residues" evidence="1">
    <location>
        <begin position="51"/>
        <end position="70"/>
    </location>
</feature>
<organism evidence="3 4">
    <name type="scientific">Kaistia hirudinis</name>
    <dbReference type="NCBI Taxonomy" id="1293440"/>
    <lineage>
        <taxon>Bacteria</taxon>
        <taxon>Pseudomonadati</taxon>
        <taxon>Pseudomonadota</taxon>
        <taxon>Alphaproteobacteria</taxon>
        <taxon>Hyphomicrobiales</taxon>
        <taxon>Kaistiaceae</taxon>
        <taxon>Kaistia</taxon>
    </lineage>
</organism>
<feature type="transmembrane region" description="Helical" evidence="2">
    <location>
        <begin position="209"/>
        <end position="232"/>
    </location>
</feature>
<feature type="region of interest" description="Disordered" evidence="1">
    <location>
        <begin position="49"/>
        <end position="70"/>
    </location>
</feature>
<dbReference type="RefSeq" id="WP_183397068.1">
    <property type="nucleotide sequence ID" value="NZ_JACIDS010000001.1"/>
</dbReference>
<proteinExistence type="predicted"/>
<gene>
    <name evidence="3" type="ORF">GGR25_000425</name>
</gene>